<evidence type="ECO:0000313" key="3">
    <source>
        <dbReference type="Proteomes" id="UP000265080"/>
    </source>
</evidence>
<reference evidence="2" key="3">
    <citation type="submission" date="2025-09" db="UniProtKB">
        <authorList>
            <consortium name="Ensembl"/>
        </authorList>
    </citation>
    <scope>IDENTIFICATION</scope>
</reference>
<reference evidence="2" key="2">
    <citation type="submission" date="2025-08" db="UniProtKB">
        <authorList>
            <consortium name="Ensembl"/>
        </authorList>
    </citation>
    <scope>IDENTIFICATION</scope>
</reference>
<proteinExistence type="predicted"/>
<dbReference type="GeneTree" id="ENSGT00730000113898"/>
<accession>A0A3P8RQ96</accession>
<organism evidence="2 3">
    <name type="scientific">Amphiprion percula</name>
    <name type="common">Orange clownfish</name>
    <name type="synonym">Lutjanus percula</name>
    <dbReference type="NCBI Taxonomy" id="161767"/>
    <lineage>
        <taxon>Eukaryota</taxon>
        <taxon>Metazoa</taxon>
        <taxon>Chordata</taxon>
        <taxon>Craniata</taxon>
        <taxon>Vertebrata</taxon>
        <taxon>Euteleostomi</taxon>
        <taxon>Actinopterygii</taxon>
        <taxon>Neopterygii</taxon>
        <taxon>Teleostei</taxon>
        <taxon>Neoteleostei</taxon>
        <taxon>Acanthomorphata</taxon>
        <taxon>Ovalentaria</taxon>
        <taxon>Pomacentridae</taxon>
        <taxon>Amphiprion</taxon>
    </lineage>
</organism>
<feature type="compositionally biased region" description="Gly residues" evidence="1">
    <location>
        <begin position="93"/>
        <end position="102"/>
    </location>
</feature>
<dbReference type="InterPro" id="IPR028265">
    <property type="entry name" value="TTDN1/SICKLE"/>
</dbReference>
<evidence type="ECO:0008006" key="4">
    <source>
        <dbReference type="Google" id="ProtNLM"/>
    </source>
</evidence>
<name>A0A3P8RQ96_AMPPE</name>
<feature type="compositionally biased region" description="Basic and acidic residues" evidence="1">
    <location>
        <begin position="136"/>
        <end position="150"/>
    </location>
</feature>
<evidence type="ECO:0000313" key="2">
    <source>
        <dbReference type="Ensembl" id="ENSAPEP00000001414.1"/>
    </source>
</evidence>
<feature type="region of interest" description="Disordered" evidence="1">
    <location>
        <begin position="93"/>
        <end position="161"/>
    </location>
</feature>
<evidence type="ECO:0000256" key="1">
    <source>
        <dbReference type="SAM" id="MobiDB-lite"/>
    </source>
</evidence>
<dbReference type="Ensembl" id="ENSAPET00000001447.1">
    <property type="protein sequence ID" value="ENSAPEP00000001414.1"/>
    <property type="gene ID" value="ENSAPEG00000001067.1"/>
</dbReference>
<sequence length="212" mass="22515">MPAERSCSLLPPEIGLTVSVIIVALFPSVHSGSPVSEPSAPPNPGPGPGSAILARMYRAPIRPQRSPAAPQAAGRYPSSSPCWGFPGARSPYGGSGHRGGSPRGCPPCSPGSPVYSPDSHRGYMGASPGGFGGDSRSFDGQRRRRGDGFRRPQSFSPCGTPNLQVPEIQFMHQSRTEFIHNASVEKYFSPSMMQDPWKSLQPITAAAVRRTM</sequence>
<dbReference type="AlphaFoldDB" id="A0A3P8RQ96"/>
<dbReference type="Pfam" id="PF15502">
    <property type="entry name" value="MPLKIP"/>
    <property type="match status" value="1"/>
</dbReference>
<keyword evidence="3" id="KW-1185">Reference proteome</keyword>
<feature type="region of interest" description="Disordered" evidence="1">
    <location>
        <begin position="32"/>
        <end position="52"/>
    </location>
</feature>
<dbReference type="Proteomes" id="UP000265080">
    <property type="component" value="Chromosome 10"/>
</dbReference>
<reference evidence="2 3" key="1">
    <citation type="submission" date="2018-03" db="EMBL/GenBank/DDBJ databases">
        <title>Finding Nemo's genes: A chromosome-scale reference assembly of the genome of the orange clownfish Amphiprion percula.</title>
        <authorList>
            <person name="Lehmann R."/>
        </authorList>
    </citation>
    <scope>NUCLEOTIDE SEQUENCE</scope>
</reference>
<dbReference type="OMA" id="SMMQDPW"/>
<protein>
    <recommendedName>
        <fullName evidence="4">M-phase specific PLK1 interacting protein</fullName>
    </recommendedName>
</protein>